<evidence type="ECO:0000256" key="2">
    <source>
        <dbReference type="ARBA" id="ARBA00022771"/>
    </source>
</evidence>
<protein>
    <submittedName>
        <fullName evidence="7">FYVE zinc finger domain-containing protein</fullName>
    </submittedName>
</protein>
<reference evidence="8" key="2">
    <citation type="submission" date="2020-12" db="EMBL/GenBank/DDBJ databases">
        <title>New Spironucleus salmonicida genome in near-complete chromosomes.</title>
        <authorList>
            <person name="Xu F."/>
            <person name="Kurt Z."/>
            <person name="Jimenez-Gonzalez A."/>
            <person name="Astvaldsson A."/>
            <person name="Andersson J.O."/>
            <person name="Svard S.G."/>
        </authorList>
    </citation>
    <scope>NUCLEOTIDE SEQUENCE</scope>
    <source>
        <strain evidence="8">ATCC 50377</strain>
    </source>
</reference>
<evidence type="ECO:0000256" key="3">
    <source>
        <dbReference type="ARBA" id="ARBA00022833"/>
    </source>
</evidence>
<evidence type="ECO:0000313" key="9">
    <source>
        <dbReference type="Proteomes" id="UP000018208"/>
    </source>
</evidence>
<keyword evidence="1" id="KW-0479">Metal-binding</keyword>
<evidence type="ECO:0000259" key="6">
    <source>
        <dbReference type="PROSITE" id="PS50178"/>
    </source>
</evidence>
<keyword evidence="4" id="KW-0040">ANK repeat</keyword>
<dbReference type="PROSITE" id="PS50088">
    <property type="entry name" value="ANK_REPEAT"/>
    <property type="match status" value="1"/>
</dbReference>
<keyword evidence="3" id="KW-0862">Zinc</keyword>
<dbReference type="PROSITE" id="PS50178">
    <property type="entry name" value="ZF_FYVE"/>
    <property type="match status" value="1"/>
</dbReference>
<accession>V6LDP1</accession>
<dbReference type="InterPro" id="IPR002110">
    <property type="entry name" value="Ankyrin_rpt"/>
</dbReference>
<dbReference type="OrthoDB" id="10018316at2759"/>
<dbReference type="Gene3D" id="1.25.40.20">
    <property type="entry name" value="Ankyrin repeat-containing domain"/>
    <property type="match status" value="1"/>
</dbReference>
<dbReference type="EMBL" id="KI546159">
    <property type="protein sequence ID" value="EST42602.1"/>
    <property type="molecule type" value="Genomic_DNA"/>
</dbReference>
<evidence type="ECO:0000313" key="7">
    <source>
        <dbReference type="EMBL" id="EST42602.1"/>
    </source>
</evidence>
<dbReference type="GO" id="GO:0008270">
    <property type="term" value="F:zinc ion binding"/>
    <property type="evidence" value="ECO:0007669"/>
    <property type="project" value="UniProtKB-KW"/>
</dbReference>
<dbReference type="InterPro" id="IPR000306">
    <property type="entry name" value="Znf_FYVE"/>
</dbReference>
<feature type="repeat" description="ANK" evidence="4">
    <location>
        <begin position="262"/>
        <end position="294"/>
    </location>
</feature>
<dbReference type="AlphaFoldDB" id="V6LDP1"/>
<evidence type="ECO:0000256" key="1">
    <source>
        <dbReference type="ARBA" id="ARBA00022723"/>
    </source>
</evidence>
<sequence>MNIYDLIQENLPLHTLLLQHETILRNTPINSSNEVILSSLNITKAITFQTIKIFFGQASQFNVGLETQDVDGNNVLHILFSLLQSPQGIYQDTPKQNLEKLVMHLFTQLLDCFPNFLQIFHSVVFQQNRKNLSPLQILTQVSNVKLIFICLILSKPTQIPFIIPPISYLTNSIFSSLSVPLKFSAPTNFTQIISLNLSGATTNFLKFASSLASVNVCKTLNMDFNEQFEQGKGALHFGVENLNENGIALMCKYGAEDRVNYKGDSALIFAAKLNKLKSAKTLIFYGSDIDICDSKDRTLLDLCNSNDENWLNLLFGSDFRPRNPEELRYRRDYLNAVKVCKLTKCVDLDCFVKFCRACESQFTFKNRRSHCRTCGRIFCRNCVIISELGKFCGECAKKRERKMDLIELEGKSCSKLDAEDEGVKTERIEETAEAPREEQLENAAVSAATQQPELQENALPNLVNQVLDGIKAVYAEMRALGQRWREFDGVDLQGMVRDVDDLELRFGWIDALVREAEAFE</sequence>
<dbReference type="VEuPathDB" id="GiardiaDB:SS50377_28048"/>
<dbReference type="InterPro" id="IPR036770">
    <property type="entry name" value="Ankyrin_rpt-contain_sf"/>
</dbReference>
<keyword evidence="9" id="KW-1185">Reference proteome</keyword>
<dbReference type="InterPro" id="IPR011011">
    <property type="entry name" value="Znf_FYVE_PHD"/>
</dbReference>
<dbReference type="SMART" id="SM00064">
    <property type="entry name" value="FYVE"/>
    <property type="match status" value="1"/>
</dbReference>
<name>V6LDP1_9EUKA</name>
<keyword evidence="2 5" id="KW-0863">Zinc-finger</keyword>
<gene>
    <name evidence="7" type="ORF">SS50377_17921</name>
    <name evidence="8" type="ORF">SS50377_28048</name>
</gene>
<evidence type="ECO:0000256" key="5">
    <source>
        <dbReference type="PROSITE-ProRule" id="PRU00091"/>
    </source>
</evidence>
<dbReference type="InterPro" id="IPR017455">
    <property type="entry name" value="Znf_FYVE-rel"/>
</dbReference>
<reference evidence="7 8" key="1">
    <citation type="journal article" date="2014" name="PLoS Genet.">
        <title>The Genome of Spironucleus salmonicida Highlights a Fish Pathogen Adapted to Fluctuating Environments.</title>
        <authorList>
            <person name="Xu F."/>
            <person name="Jerlstrom-Hultqvist J."/>
            <person name="Einarsson E."/>
            <person name="Astvaldsson A."/>
            <person name="Svard S.G."/>
            <person name="Andersson J.O."/>
        </authorList>
    </citation>
    <scope>NUCLEOTIDE SEQUENCE</scope>
    <source>
        <strain evidence="8">ATCC 50377</strain>
    </source>
</reference>
<proteinExistence type="predicted"/>
<dbReference type="SUPFAM" id="SSF48403">
    <property type="entry name" value="Ankyrin repeat"/>
    <property type="match status" value="1"/>
</dbReference>
<evidence type="ECO:0000313" key="8">
    <source>
        <dbReference type="EMBL" id="KAH0570073.1"/>
    </source>
</evidence>
<dbReference type="Proteomes" id="UP000018208">
    <property type="component" value="Unassembled WGS sequence"/>
</dbReference>
<dbReference type="InterPro" id="IPR013083">
    <property type="entry name" value="Znf_RING/FYVE/PHD"/>
</dbReference>
<dbReference type="Gene3D" id="3.30.40.10">
    <property type="entry name" value="Zinc/RING finger domain, C3HC4 (zinc finger)"/>
    <property type="match status" value="1"/>
</dbReference>
<dbReference type="EMBL" id="AUWU02000008">
    <property type="protein sequence ID" value="KAH0570073.1"/>
    <property type="molecule type" value="Genomic_DNA"/>
</dbReference>
<evidence type="ECO:0000256" key="4">
    <source>
        <dbReference type="PROSITE-ProRule" id="PRU00023"/>
    </source>
</evidence>
<feature type="domain" description="FYVE-type" evidence="6">
    <location>
        <begin position="355"/>
        <end position="400"/>
    </location>
</feature>
<dbReference type="SUPFAM" id="SSF57903">
    <property type="entry name" value="FYVE/PHD zinc finger"/>
    <property type="match status" value="1"/>
</dbReference>
<organism evidence="7">
    <name type="scientific">Spironucleus salmonicida</name>
    <dbReference type="NCBI Taxonomy" id="348837"/>
    <lineage>
        <taxon>Eukaryota</taxon>
        <taxon>Metamonada</taxon>
        <taxon>Diplomonadida</taxon>
        <taxon>Hexamitidae</taxon>
        <taxon>Hexamitinae</taxon>
        <taxon>Spironucleus</taxon>
    </lineage>
</organism>